<evidence type="ECO:0008006" key="4">
    <source>
        <dbReference type="Google" id="ProtNLM"/>
    </source>
</evidence>
<accession>A0A5C5WFC2</accession>
<dbReference type="PROSITE" id="PS51257">
    <property type="entry name" value="PROKAR_LIPOPROTEIN"/>
    <property type="match status" value="1"/>
</dbReference>
<protein>
    <recommendedName>
        <fullName evidence="4">Porin</fullName>
    </recommendedName>
</protein>
<gene>
    <name evidence="2" type="ORF">Pla111_02300</name>
</gene>
<keyword evidence="3" id="KW-1185">Reference proteome</keyword>
<comment type="caution">
    <text evidence="2">The sequence shown here is derived from an EMBL/GenBank/DDBJ whole genome shotgun (WGS) entry which is preliminary data.</text>
</comment>
<dbReference type="AlphaFoldDB" id="A0A5C5WFC2"/>
<keyword evidence="1" id="KW-0732">Signal</keyword>
<dbReference type="EMBL" id="SJPH01000001">
    <property type="protein sequence ID" value="TWT48462.1"/>
    <property type="molecule type" value="Genomic_DNA"/>
</dbReference>
<evidence type="ECO:0000256" key="1">
    <source>
        <dbReference type="SAM" id="SignalP"/>
    </source>
</evidence>
<sequence length="459" mass="46954" precursor="true">MRRATTGAALAALACLGLGQADAQPQGLPPQGVMSPYVTEGPMVDAHGDPAVMPASYGAPCGPGCYGHGGGMGGGMPSGMGGGMGMPCGPMDGGMGGGMGGGPASLGAFGPGAAMNTEQCGPHYFDFAAEYVQYTLNDDVLGGSTVFSTFGFANTPGDVANQRAITGGDLDAGTSNGYRLIGRFDVGALSVFEASYTGLYGANAEAVALGGSANPNPATQTLFSVFSGFGTAITGPDAPNPSLGGDFEETDNALEHRLRYESELHTGELNFRRYWVGFNPRVSGTWLVGFRYTSLEESLGFYSRAAVGANPPNVAGTPKSINAVFEADNRLAGVQAGGDGWITVLQGFRVGGEFKLGLMSNDFQVSAATAASDGTPSSVLGFEGSEVAFLTEAKLMGVVNLTPSLSLKGGYELLYISDVVRAGEGFLTGAGPYSTAPPVLTNDDEVFYHGWHVGGEYIF</sequence>
<feature type="chain" id="PRO_5023115276" description="Porin" evidence="1">
    <location>
        <begin position="24"/>
        <end position="459"/>
    </location>
</feature>
<feature type="signal peptide" evidence="1">
    <location>
        <begin position="1"/>
        <end position="23"/>
    </location>
</feature>
<dbReference type="Proteomes" id="UP000318995">
    <property type="component" value="Unassembled WGS sequence"/>
</dbReference>
<evidence type="ECO:0000313" key="3">
    <source>
        <dbReference type="Proteomes" id="UP000318995"/>
    </source>
</evidence>
<reference evidence="2 3" key="1">
    <citation type="submission" date="2019-02" db="EMBL/GenBank/DDBJ databases">
        <title>Deep-cultivation of Planctomycetes and their phenomic and genomic characterization uncovers novel biology.</title>
        <authorList>
            <person name="Wiegand S."/>
            <person name="Jogler M."/>
            <person name="Boedeker C."/>
            <person name="Pinto D."/>
            <person name="Vollmers J."/>
            <person name="Rivas-Marin E."/>
            <person name="Kohn T."/>
            <person name="Peeters S.H."/>
            <person name="Heuer A."/>
            <person name="Rast P."/>
            <person name="Oberbeckmann S."/>
            <person name="Bunk B."/>
            <person name="Jeske O."/>
            <person name="Meyerdierks A."/>
            <person name="Storesund J.E."/>
            <person name="Kallscheuer N."/>
            <person name="Luecker S."/>
            <person name="Lage O.M."/>
            <person name="Pohl T."/>
            <person name="Merkel B.J."/>
            <person name="Hornburger P."/>
            <person name="Mueller R.-W."/>
            <person name="Bruemmer F."/>
            <person name="Labrenz M."/>
            <person name="Spormann A.M."/>
            <person name="Op Den Camp H."/>
            <person name="Overmann J."/>
            <person name="Amann R."/>
            <person name="Jetten M.S.M."/>
            <person name="Mascher T."/>
            <person name="Medema M.H."/>
            <person name="Devos D.P."/>
            <person name="Kaster A.-K."/>
            <person name="Ovreas L."/>
            <person name="Rohde M."/>
            <person name="Galperin M.Y."/>
            <person name="Jogler C."/>
        </authorList>
    </citation>
    <scope>NUCLEOTIDE SEQUENCE [LARGE SCALE GENOMIC DNA]</scope>
    <source>
        <strain evidence="2 3">Pla111</strain>
    </source>
</reference>
<proteinExistence type="predicted"/>
<dbReference type="InterPro" id="IPR011446">
    <property type="entry name" value="BBP7"/>
</dbReference>
<name>A0A5C5WFC2_9BACT</name>
<organism evidence="2 3">
    <name type="scientific">Botrimarina hoheduenensis</name>
    <dbReference type="NCBI Taxonomy" id="2528000"/>
    <lineage>
        <taxon>Bacteria</taxon>
        <taxon>Pseudomonadati</taxon>
        <taxon>Planctomycetota</taxon>
        <taxon>Planctomycetia</taxon>
        <taxon>Pirellulales</taxon>
        <taxon>Lacipirellulaceae</taxon>
        <taxon>Botrimarina</taxon>
    </lineage>
</organism>
<dbReference type="Pfam" id="PF07585">
    <property type="entry name" value="BBP7"/>
    <property type="match status" value="1"/>
</dbReference>
<evidence type="ECO:0000313" key="2">
    <source>
        <dbReference type="EMBL" id="TWT48462.1"/>
    </source>
</evidence>
<dbReference type="RefSeq" id="WP_197524652.1">
    <property type="nucleotide sequence ID" value="NZ_SJPH01000001.1"/>
</dbReference>